<dbReference type="STRING" id="482461.SAMN05216244_3601"/>
<reference evidence="2" key="1">
    <citation type="submission" date="2016-10" db="EMBL/GenBank/DDBJ databases">
        <authorList>
            <person name="Varghese N."/>
            <person name="Submissions S."/>
        </authorList>
    </citation>
    <scope>NUCLEOTIDE SEQUENCE [LARGE SCALE GENOMIC DNA]</scope>
    <source>
        <strain evidence="2">CGMCC 1.6199</strain>
    </source>
</reference>
<evidence type="ECO:0000313" key="2">
    <source>
        <dbReference type="Proteomes" id="UP000182347"/>
    </source>
</evidence>
<organism evidence="1 2">
    <name type="scientific">Sediminibacillus halophilus</name>
    <dbReference type="NCBI Taxonomy" id="482461"/>
    <lineage>
        <taxon>Bacteria</taxon>
        <taxon>Bacillati</taxon>
        <taxon>Bacillota</taxon>
        <taxon>Bacilli</taxon>
        <taxon>Bacillales</taxon>
        <taxon>Bacillaceae</taxon>
        <taxon>Sediminibacillus</taxon>
    </lineage>
</organism>
<dbReference type="AlphaFoldDB" id="A0A1G9WRN1"/>
<dbReference type="Proteomes" id="UP000182347">
    <property type="component" value="Unassembled WGS sequence"/>
</dbReference>
<sequence length="51" mass="6091">MRSGAGYRIFGTYWPGVKDTPGLFYDHLIEEHEYVSHIKGYKENNRRQYPL</sequence>
<evidence type="ECO:0000313" key="1">
    <source>
        <dbReference type="EMBL" id="SDM87264.1"/>
    </source>
</evidence>
<keyword evidence="2" id="KW-1185">Reference proteome</keyword>
<name>A0A1G9WRN1_9BACI</name>
<accession>A0A1G9WRN1</accession>
<gene>
    <name evidence="1" type="ORF">SAMN05216244_3601</name>
</gene>
<dbReference type="EMBL" id="FNHF01000006">
    <property type="protein sequence ID" value="SDM87264.1"/>
    <property type="molecule type" value="Genomic_DNA"/>
</dbReference>
<proteinExistence type="predicted"/>
<protein>
    <submittedName>
        <fullName evidence="1">Uncharacterized protein</fullName>
    </submittedName>
</protein>